<dbReference type="AlphaFoldDB" id="A0A0F9QVX7"/>
<dbReference type="EMBL" id="LAZR01003540">
    <property type="protein sequence ID" value="KKN17261.1"/>
    <property type="molecule type" value="Genomic_DNA"/>
</dbReference>
<gene>
    <name evidence="1" type="ORF">LCGC14_0967670</name>
</gene>
<proteinExistence type="predicted"/>
<accession>A0A0F9QVX7</accession>
<evidence type="ECO:0000313" key="1">
    <source>
        <dbReference type="EMBL" id="KKN17261.1"/>
    </source>
</evidence>
<comment type="caution">
    <text evidence="1">The sequence shown here is derived from an EMBL/GenBank/DDBJ whole genome shotgun (WGS) entry which is preliminary data.</text>
</comment>
<protein>
    <submittedName>
        <fullName evidence="1">Uncharacterized protein</fullName>
    </submittedName>
</protein>
<sequence length="119" mass="13763">MVIIKTVKYKKANGYSEEGLKEYEYLLHHIVVDDKGVEDVHHCLVYDHIANMFEQAHLVVKDGKVTLEGKTIKDGTFHVLKGIEPLQEVSWSDEEADENKIKAKKMRSGMTFKEKSKEW</sequence>
<organism evidence="1">
    <name type="scientific">marine sediment metagenome</name>
    <dbReference type="NCBI Taxonomy" id="412755"/>
    <lineage>
        <taxon>unclassified sequences</taxon>
        <taxon>metagenomes</taxon>
        <taxon>ecological metagenomes</taxon>
    </lineage>
</organism>
<reference evidence="1" key="1">
    <citation type="journal article" date="2015" name="Nature">
        <title>Complex archaea that bridge the gap between prokaryotes and eukaryotes.</title>
        <authorList>
            <person name="Spang A."/>
            <person name="Saw J.H."/>
            <person name="Jorgensen S.L."/>
            <person name="Zaremba-Niedzwiedzka K."/>
            <person name="Martijn J."/>
            <person name="Lind A.E."/>
            <person name="van Eijk R."/>
            <person name="Schleper C."/>
            <person name="Guy L."/>
            <person name="Ettema T.J."/>
        </authorList>
    </citation>
    <scope>NUCLEOTIDE SEQUENCE</scope>
</reference>
<name>A0A0F9QVX7_9ZZZZ</name>